<evidence type="ECO:0000313" key="11">
    <source>
        <dbReference type="Proteomes" id="UP000503018"/>
    </source>
</evidence>
<dbReference type="GO" id="GO:0005886">
    <property type="term" value="C:plasma membrane"/>
    <property type="evidence" value="ECO:0007669"/>
    <property type="project" value="TreeGrafter"/>
</dbReference>
<keyword evidence="11" id="KW-1185">Reference proteome</keyword>
<evidence type="ECO:0000256" key="3">
    <source>
        <dbReference type="ARBA" id="ARBA00022448"/>
    </source>
</evidence>
<dbReference type="EMBL" id="CP053015">
    <property type="protein sequence ID" value="QJQ31579.1"/>
    <property type="molecule type" value="Genomic_DNA"/>
</dbReference>
<reference evidence="10 11" key="1">
    <citation type="submission" date="2020-01" db="EMBL/GenBank/DDBJ databases">
        <title>Sphingomonas sp. strain CSW-10.</title>
        <authorList>
            <person name="Chen W.-M."/>
        </authorList>
    </citation>
    <scope>NUCLEOTIDE SEQUENCE [LARGE SCALE GENOMIC DNA]</scope>
    <source>
        <strain evidence="10 11">CSW-10</strain>
    </source>
</reference>
<feature type="transmembrane region" description="Helical" evidence="8">
    <location>
        <begin position="279"/>
        <end position="298"/>
    </location>
</feature>
<evidence type="ECO:0000256" key="2">
    <source>
        <dbReference type="ARBA" id="ARBA00005887"/>
    </source>
</evidence>
<dbReference type="Pfam" id="PF00909">
    <property type="entry name" value="Ammonium_transp"/>
    <property type="match status" value="1"/>
</dbReference>
<dbReference type="SUPFAM" id="SSF111352">
    <property type="entry name" value="Ammonium transporter"/>
    <property type="match status" value="1"/>
</dbReference>
<gene>
    <name evidence="10" type="ORF">GV829_03240</name>
</gene>
<proteinExistence type="inferred from homology"/>
<protein>
    <submittedName>
        <fullName evidence="10">Ammonium transporter</fullName>
    </submittedName>
</protein>
<accession>A0A6M4AU73</accession>
<evidence type="ECO:0000313" key="10">
    <source>
        <dbReference type="EMBL" id="QJQ31579.1"/>
    </source>
</evidence>
<dbReference type="PANTHER" id="PTHR43029">
    <property type="entry name" value="AMMONIUM TRANSPORTER MEP2"/>
    <property type="match status" value="1"/>
</dbReference>
<dbReference type="PANTHER" id="PTHR43029:SF10">
    <property type="entry name" value="AMMONIUM TRANSPORTER MEP2"/>
    <property type="match status" value="1"/>
</dbReference>
<keyword evidence="4 8" id="KW-0812">Transmembrane</keyword>
<evidence type="ECO:0000256" key="5">
    <source>
        <dbReference type="ARBA" id="ARBA00022989"/>
    </source>
</evidence>
<feature type="transmembrane region" description="Helical" evidence="8">
    <location>
        <begin position="350"/>
        <end position="378"/>
    </location>
</feature>
<evidence type="ECO:0000256" key="8">
    <source>
        <dbReference type="SAM" id="Phobius"/>
    </source>
</evidence>
<dbReference type="Gene3D" id="1.10.3430.10">
    <property type="entry name" value="Ammonium transporter AmtB like domains"/>
    <property type="match status" value="1"/>
</dbReference>
<evidence type="ECO:0000256" key="7">
    <source>
        <dbReference type="ARBA" id="ARBA00023177"/>
    </source>
</evidence>
<feature type="transmembrane region" description="Helical" evidence="8">
    <location>
        <begin position="106"/>
        <end position="125"/>
    </location>
</feature>
<feature type="transmembrane region" description="Helical" evidence="8">
    <location>
        <begin position="228"/>
        <end position="246"/>
    </location>
</feature>
<feature type="transmembrane region" description="Helical" evidence="8">
    <location>
        <begin position="310"/>
        <end position="330"/>
    </location>
</feature>
<dbReference type="InterPro" id="IPR029020">
    <property type="entry name" value="Ammonium/urea_transptr"/>
</dbReference>
<dbReference type="InterPro" id="IPR024041">
    <property type="entry name" value="NH4_transpt_AmtB-like_dom"/>
</dbReference>
<name>A0A6M4AU73_9SPHN</name>
<keyword evidence="7" id="KW-0924">Ammonia transport</keyword>
<feature type="domain" description="Ammonium transporter AmtB-like" evidence="9">
    <location>
        <begin position="12"/>
        <end position="382"/>
    </location>
</feature>
<feature type="transmembrane region" description="Helical" evidence="8">
    <location>
        <begin position="164"/>
        <end position="188"/>
    </location>
</feature>
<feature type="transmembrane region" description="Helical" evidence="8">
    <location>
        <begin position="200"/>
        <end position="222"/>
    </location>
</feature>
<sequence>MTVLADSGDTAWLLGGTLIAMAAGIPGLLLFFVGHSGIASAHRVLTATTAAMMLATLLFFAVGYSLMFDLLTANALSSWLGGGANVMLNAMGTVRDGTTIPETGFVLLRLCFILLSVAMLAAVLAPRAHAGWLLGFSILWMLLVLVPVNRWLSDSGWLAASGTLDYVGGLSIFYCTAASALVASVLIGGKPVDDIRPMPVMQLAGALLMLVGLAGLAAASTGGASDDAAVAIINLLTAGATAALMLSAMRRSLTAETLALGLVAGTVGMAAGGDGVSVGGAWLIGIGAAVAAQFGPRLMPKRFVWQQGSATMISVAGAAKTGALLFAIFLAFQPFGGSGYPEGMTMSGQIIAQLIAILAIAGWSMFGTLIAALSVGLLMPMRSAAPAD</sequence>
<dbReference type="InterPro" id="IPR001905">
    <property type="entry name" value="Ammonium_transpt"/>
</dbReference>
<dbReference type="AlphaFoldDB" id="A0A6M4AU73"/>
<keyword evidence="3" id="KW-0813">Transport</keyword>
<keyword evidence="6 8" id="KW-0472">Membrane</keyword>
<comment type="similarity">
    <text evidence="2">Belongs to the ammonia transporter channel (TC 1.A.11.2) family.</text>
</comment>
<feature type="transmembrane region" description="Helical" evidence="8">
    <location>
        <begin position="44"/>
        <end position="67"/>
    </location>
</feature>
<evidence type="ECO:0000259" key="9">
    <source>
        <dbReference type="Pfam" id="PF00909"/>
    </source>
</evidence>
<dbReference type="Proteomes" id="UP000503018">
    <property type="component" value="Chromosome"/>
</dbReference>
<comment type="subcellular location">
    <subcellularLocation>
        <location evidence="1">Membrane</location>
        <topology evidence="1">Multi-pass membrane protein</topology>
    </subcellularLocation>
</comment>
<keyword evidence="5 8" id="KW-1133">Transmembrane helix</keyword>
<evidence type="ECO:0000256" key="6">
    <source>
        <dbReference type="ARBA" id="ARBA00023136"/>
    </source>
</evidence>
<feature type="transmembrane region" description="Helical" evidence="8">
    <location>
        <begin position="12"/>
        <end position="32"/>
    </location>
</feature>
<dbReference type="GO" id="GO:0008519">
    <property type="term" value="F:ammonium channel activity"/>
    <property type="evidence" value="ECO:0007669"/>
    <property type="project" value="InterPro"/>
</dbReference>
<evidence type="ECO:0000256" key="1">
    <source>
        <dbReference type="ARBA" id="ARBA00004141"/>
    </source>
</evidence>
<organism evidence="10 11">
    <name type="scientific">Sphingomonas lacunae</name>
    <dbReference type="NCBI Taxonomy" id="2698828"/>
    <lineage>
        <taxon>Bacteria</taxon>
        <taxon>Pseudomonadati</taxon>
        <taxon>Pseudomonadota</taxon>
        <taxon>Alphaproteobacteria</taxon>
        <taxon>Sphingomonadales</taxon>
        <taxon>Sphingomonadaceae</taxon>
        <taxon>Sphingomonas</taxon>
    </lineage>
</organism>
<evidence type="ECO:0000256" key="4">
    <source>
        <dbReference type="ARBA" id="ARBA00022692"/>
    </source>
</evidence>
<dbReference type="KEGG" id="slan:GV829_03240"/>
<feature type="transmembrane region" description="Helical" evidence="8">
    <location>
        <begin position="132"/>
        <end position="152"/>
    </location>
</feature>